<dbReference type="Proteomes" id="UP000648663">
    <property type="component" value="Unassembled WGS sequence"/>
</dbReference>
<dbReference type="PRINTS" id="PR00469">
    <property type="entry name" value="PNDRDTASEII"/>
</dbReference>
<dbReference type="PANTHER" id="PTHR43539:SF78">
    <property type="entry name" value="FLAVIN-CONTAINING MONOOXYGENASE"/>
    <property type="match status" value="1"/>
</dbReference>
<proteinExistence type="predicted"/>
<dbReference type="PRINTS" id="PR00368">
    <property type="entry name" value="FADPNR"/>
</dbReference>
<organism evidence="2 3">
    <name type="scientific">Modestobacter marinus</name>
    <dbReference type="NCBI Taxonomy" id="477641"/>
    <lineage>
        <taxon>Bacteria</taxon>
        <taxon>Bacillati</taxon>
        <taxon>Actinomycetota</taxon>
        <taxon>Actinomycetes</taxon>
        <taxon>Geodermatophilales</taxon>
        <taxon>Geodermatophilaceae</taxon>
        <taxon>Modestobacter</taxon>
    </lineage>
</organism>
<evidence type="ECO:0000256" key="1">
    <source>
        <dbReference type="ARBA" id="ARBA00023002"/>
    </source>
</evidence>
<sequence length="373" mass="40290">MTAERRRGGSGHGIIGRVTTPPSVHDVLVVGAGQAGLGTAWWLTRTGVRDVVVVDAAEVGGSWLRRWESLQLFTPRRFSSLPGVPFPDGPTPTPDRVEMAEYLHGYARRLDVELRTRTPVTRLTPDPVGFRAETPDGPVRARQVVLATGPFARPRVPPAGAQLAGSVAQLHSADYCRPTDLPEGPVLVVGGGNSAAQLAVELAATHPVTVVAPREPRFLPERVLGVSVYWWLLLSGVLNAGADSRVARGVRRRGDAIIGRDLARLRDDGTIRWLTGRVAGAEGDRVRLDDGRTEQVSAVLWCTGFEPDTGWIDVPGALDAEGAPRHDRGASPVPGLHWMGLPWQTRVNSSIIDGVDRDARRTTRRIRRGLGRA</sequence>
<dbReference type="Gene3D" id="3.50.50.60">
    <property type="entry name" value="FAD/NAD(P)-binding domain"/>
    <property type="match status" value="1"/>
</dbReference>
<dbReference type="SUPFAM" id="SSF51905">
    <property type="entry name" value="FAD/NAD(P)-binding domain"/>
    <property type="match status" value="2"/>
</dbReference>
<dbReference type="PANTHER" id="PTHR43539">
    <property type="entry name" value="FLAVIN-BINDING MONOOXYGENASE-LIKE PROTEIN (AFU_ORTHOLOGUE AFUA_4G09220)"/>
    <property type="match status" value="1"/>
</dbReference>
<protein>
    <submittedName>
        <fullName evidence="2">Oxidoreductase</fullName>
    </submittedName>
</protein>
<dbReference type="EMBL" id="BMMI01000001">
    <property type="protein sequence ID" value="GGL51899.1"/>
    <property type="molecule type" value="Genomic_DNA"/>
</dbReference>
<keyword evidence="3" id="KW-1185">Reference proteome</keyword>
<dbReference type="Pfam" id="PF13738">
    <property type="entry name" value="Pyr_redox_3"/>
    <property type="match status" value="1"/>
</dbReference>
<accession>A0ABQ2FT99</accession>
<evidence type="ECO:0000313" key="3">
    <source>
        <dbReference type="Proteomes" id="UP000648663"/>
    </source>
</evidence>
<dbReference type="InterPro" id="IPR036188">
    <property type="entry name" value="FAD/NAD-bd_sf"/>
</dbReference>
<reference evidence="3" key="1">
    <citation type="journal article" date="2019" name="Int. J. Syst. Evol. Microbiol.">
        <title>The Global Catalogue of Microorganisms (GCM) 10K type strain sequencing project: providing services to taxonomists for standard genome sequencing and annotation.</title>
        <authorList>
            <consortium name="The Broad Institute Genomics Platform"/>
            <consortium name="The Broad Institute Genome Sequencing Center for Infectious Disease"/>
            <person name="Wu L."/>
            <person name="Ma J."/>
        </authorList>
    </citation>
    <scope>NUCLEOTIDE SEQUENCE [LARGE SCALE GENOMIC DNA]</scope>
    <source>
        <strain evidence="3">CGMCC 4.5581</strain>
    </source>
</reference>
<gene>
    <name evidence="2" type="ORF">GCM10011589_05010</name>
</gene>
<dbReference type="InterPro" id="IPR050982">
    <property type="entry name" value="Auxin_biosynth/cation_transpt"/>
</dbReference>
<name>A0ABQ2FT99_9ACTN</name>
<evidence type="ECO:0000313" key="2">
    <source>
        <dbReference type="EMBL" id="GGL51899.1"/>
    </source>
</evidence>
<keyword evidence="1" id="KW-0560">Oxidoreductase</keyword>
<comment type="caution">
    <text evidence="2">The sequence shown here is derived from an EMBL/GenBank/DDBJ whole genome shotgun (WGS) entry which is preliminary data.</text>
</comment>